<name>A0ABT4PXR8_9MYCO</name>
<dbReference type="Proteomes" id="UP001142153">
    <property type="component" value="Unassembled WGS sequence"/>
</dbReference>
<protein>
    <submittedName>
        <fullName evidence="1">Uncharacterized protein</fullName>
    </submittedName>
</protein>
<dbReference type="RefSeq" id="WP_269895885.1">
    <property type="nucleotide sequence ID" value="NZ_JAPZPY010000010.1"/>
</dbReference>
<proteinExistence type="predicted"/>
<organism evidence="1 2">
    <name type="scientific">Mycobacterium hippophais</name>
    <dbReference type="NCBI Taxonomy" id="3016340"/>
    <lineage>
        <taxon>Bacteria</taxon>
        <taxon>Bacillati</taxon>
        <taxon>Actinomycetota</taxon>
        <taxon>Actinomycetes</taxon>
        <taxon>Mycobacteriales</taxon>
        <taxon>Mycobacteriaceae</taxon>
        <taxon>Mycobacterium</taxon>
    </lineage>
</organism>
<sequence length="231" mass="25318">MMGGWGNRQDELQSCALRLQRSIRLAPSEPDLYGHWGVLQPQQPDSRTGEDLRIVPIDVDDIAALERIIVSTTEAGSAGPRTGPGHYIDLVRDSVSPASETSATTFKYTVRAGFTDMPRPYNHIFADLRSETDERTLMGYMSALVQSWNPDNLGAVSRRVKREQGHRPPEVVVGRLTYIRGGTPLNTSALGDEIDVAAADGGHYIRVPGTPEQPSLDHIQRVRQALGYAGT</sequence>
<keyword evidence="2" id="KW-1185">Reference proteome</keyword>
<comment type="caution">
    <text evidence="1">The sequence shown here is derived from an EMBL/GenBank/DDBJ whole genome shotgun (WGS) entry which is preliminary data.</text>
</comment>
<dbReference type="EMBL" id="JAPZPY010000010">
    <property type="protein sequence ID" value="MCZ8381320.1"/>
    <property type="molecule type" value="Genomic_DNA"/>
</dbReference>
<evidence type="ECO:0000313" key="1">
    <source>
        <dbReference type="EMBL" id="MCZ8381320.1"/>
    </source>
</evidence>
<evidence type="ECO:0000313" key="2">
    <source>
        <dbReference type="Proteomes" id="UP001142153"/>
    </source>
</evidence>
<reference evidence="1" key="1">
    <citation type="submission" date="2022-12" db="EMBL/GenBank/DDBJ databases">
        <authorList>
            <person name="Deng Y."/>
            <person name="Zhang Y.-Q."/>
        </authorList>
    </citation>
    <scope>NUCLEOTIDE SEQUENCE</scope>
    <source>
        <strain evidence="1">CPCC 205372</strain>
    </source>
</reference>
<gene>
    <name evidence="1" type="ORF">O6P37_20840</name>
</gene>
<accession>A0ABT4PXR8</accession>